<dbReference type="Proteomes" id="UP000887579">
    <property type="component" value="Unplaced"/>
</dbReference>
<organism evidence="1 2">
    <name type="scientific">Panagrolaimus sp. ES5</name>
    <dbReference type="NCBI Taxonomy" id="591445"/>
    <lineage>
        <taxon>Eukaryota</taxon>
        <taxon>Metazoa</taxon>
        <taxon>Ecdysozoa</taxon>
        <taxon>Nematoda</taxon>
        <taxon>Chromadorea</taxon>
        <taxon>Rhabditida</taxon>
        <taxon>Tylenchina</taxon>
        <taxon>Panagrolaimomorpha</taxon>
        <taxon>Panagrolaimoidea</taxon>
        <taxon>Panagrolaimidae</taxon>
        <taxon>Panagrolaimus</taxon>
    </lineage>
</organism>
<dbReference type="WBParaSite" id="ES5_v2.g22611.t1">
    <property type="protein sequence ID" value="ES5_v2.g22611.t1"/>
    <property type="gene ID" value="ES5_v2.g22611"/>
</dbReference>
<name>A0AC34FZ29_9BILA</name>
<proteinExistence type="predicted"/>
<evidence type="ECO:0000313" key="1">
    <source>
        <dbReference type="Proteomes" id="UP000887579"/>
    </source>
</evidence>
<evidence type="ECO:0000313" key="2">
    <source>
        <dbReference type="WBParaSite" id="ES5_v2.g22611.t1"/>
    </source>
</evidence>
<reference evidence="2" key="1">
    <citation type="submission" date="2022-11" db="UniProtKB">
        <authorList>
            <consortium name="WormBaseParasite"/>
        </authorList>
    </citation>
    <scope>IDENTIFICATION</scope>
</reference>
<accession>A0AC34FZ29</accession>
<protein>
    <submittedName>
        <fullName evidence="2">Uncharacterized protein</fullName>
    </submittedName>
</protein>
<sequence>MLMSSIPSLFLPVLGLLYSVTQYTTALKKLKFGLIVAKPMLHGIGPEFETVIGRSHHYYLILKELPINVFHLWKLFKMK</sequence>